<keyword evidence="2" id="KW-1185">Reference proteome</keyword>
<sequence length="94" mass="10784">MKPLKETLCPLTLRGRFDGLFMFSHWFLGVRSAACRHNSFPEDVFSPSARIVTARPKSANRTRLRNSDNSELLALYDRAFISPLEPRPVRKGQH</sequence>
<reference evidence="1 2" key="1">
    <citation type="journal article" date="2019" name="Commun. Biol.">
        <title>The bagworm genome reveals a unique fibroin gene that provides high tensile strength.</title>
        <authorList>
            <person name="Kono N."/>
            <person name="Nakamura H."/>
            <person name="Ohtoshi R."/>
            <person name="Tomita M."/>
            <person name="Numata K."/>
            <person name="Arakawa K."/>
        </authorList>
    </citation>
    <scope>NUCLEOTIDE SEQUENCE [LARGE SCALE GENOMIC DNA]</scope>
</reference>
<proteinExistence type="predicted"/>
<dbReference type="AlphaFoldDB" id="A0A4C1TW37"/>
<dbReference type="Proteomes" id="UP000299102">
    <property type="component" value="Unassembled WGS sequence"/>
</dbReference>
<comment type="caution">
    <text evidence="1">The sequence shown here is derived from an EMBL/GenBank/DDBJ whole genome shotgun (WGS) entry which is preliminary data.</text>
</comment>
<name>A0A4C1TW37_EUMVA</name>
<dbReference type="EMBL" id="BGZK01000093">
    <property type="protein sequence ID" value="GBP18128.1"/>
    <property type="molecule type" value="Genomic_DNA"/>
</dbReference>
<evidence type="ECO:0000313" key="2">
    <source>
        <dbReference type="Proteomes" id="UP000299102"/>
    </source>
</evidence>
<organism evidence="1 2">
    <name type="scientific">Eumeta variegata</name>
    <name type="common">Bagworm moth</name>
    <name type="synonym">Eumeta japonica</name>
    <dbReference type="NCBI Taxonomy" id="151549"/>
    <lineage>
        <taxon>Eukaryota</taxon>
        <taxon>Metazoa</taxon>
        <taxon>Ecdysozoa</taxon>
        <taxon>Arthropoda</taxon>
        <taxon>Hexapoda</taxon>
        <taxon>Insecta</taxon>
        <taxon>Pterygota</taxon>
        <taxon>Neoptera</taxon>
        <taxon>Endopterygota</taxon>
        <taxon>Lepidoptera</taxon>
        <taxon>Glossata</taxon>
        <taxon>Ditrysia</taxon>
        <taxon>Tineoidea</taxon>
        <taxon>Psychidae</taxon>
        <taxon>Oiketicinae</taxon>
        <taxon>Eumeta</taxon>
    </lineage>
</organism>
<evidence type="ECO:0000313" key="1">
    <source>
        <dbReference type="EMBL" id="GBP18128.1"/>
    </source>
</evidence>
<protein>
    <submittedName>
        <fullName evidence="1">Uncharacterized protein</fullName>
    </submittedName>
</protein>
<accession>A0A4C1TW37</accession>
<gene>
    <name evidence="1" type="ORF">EVAR_12909_1</name>
</gene>